<comment type="caution">
    <text evidence="2">The sequence shown here is derived from an EMBL/GenBank/DDBJ whole genome shotgun (WGS) entry which is preliminary data.</text>
</comment>
<keyword evidence="1" id="KW-1133">Transmembrane helix</keyword>
<keyword evidence="1" id="KW-0812">Transmembrane</keyword>
<protein>
    <submittedName>
        <fullName evidence="2">Uncharacterized protein</fullName>
    </submittedName>
</protein>
<name>A0A9D4Q079_RHISA</name>
<organism evidence="2 3">
    <name type="scientific">Rhipicephalus sanguineus</name>
    <name type="common">Brown dog tick</name>
    <name type="synonym">Ixodes sanguineus</name>
    <dbReference type="NCBI Taxonomy" id="34632"/>
    <lineage>
        <taxon>Eukaryota</taxon>
        <taxon>Metazoa</taxon>
        <taxon>Ecdysozoa</taxon>
        <taxon>Arthropoda</taxon>
        <taxon>Chelicerata</taxon>
        <taxon>Arachnida</taxon>
        <taxon>Acari</taxon>
        <taxon>Parasitiformes</taxon>
        <taxon>Ixodida</taxon>
        <taxon>Ixodoidea</taxon>
        <taxon>Ixodidae</taxon>
        <taxon>Rhipicephalinae</taxon>
        <taxon>Rhipicephalus</taxon>
        <taxon>Rhipicephalus</taxon>
    </lineage>
</organism>
<accession>A0A9D4Q079</accession>
<proteinExistence type="predicted"/>
<dbReference type="EMBL" id="JABSTV010001249">
    <property type="protein sequence ID" value="KAH7961540.1"/>
    <property type="molecule type" value="Genomic_DNA"/>
</dbReference>
<dbReference type="Proteomes" id="UP000821837">
    <property type="component" value="Chromosome 3"/>
</dbReference>
<keyword evidence="1" id="KW-0472">Membrane</keyword>
<sequence>MKKRRADVGEIPNCRMKLSGDAFVIIRARSPMSPRKRTSMPQENAEFGVRRAIGSLSSEQLNHTHPWKDFVDTSKLSTTKSTQEVGSRTPSNVDRFHAVIFVAILASCVMSSVQAVVSAGTAWVAC</sequence>
<evidence type="ECO:0000313" key="2">
    <source>
        <dbReference type="EMBL" id="KAH7961540.1"/>
    </source>
</evidence>
<feature type="transmembrane region" description="Helical" evidence="1">
    <location>
        <begin position="98"/>
        <end position="125"/>
    </location>
</feature>
<evidence type="ECO:0000313" key="3">
    <source>
        <dbReference type="Proteomes" id="UP000821837"/>
    </source>
</evidence>
<reference evidence="2" key="2">
    <citation type="submission" date="2021-09" db="EMBL/GenBank/DDBJ databases">
        <authorList>
            <person name="Jia N."/>
            <person name="Wang J."/>
            <person name="Shi W."/>
            <person name="Du L."/>
            <person name="Sun Y."/>
            <person name="Zhan W."/>
            <person name="Jiang J."/>
            <person name="Wang Q."/>
            <person name="Zhang B."/>
            <person name="Ji P."/>
            <person name="Sakyi L.B."/>
            <person name="Cui X."/>
            <person name="Yuan T."/>
            <person name="Jiang B."/>
            <person name="Yang W."/>
            <person name="Lam T.T.-Y."/>
            <person name="Chang Q."/>
            <person name="Ding S."/>
            <person name="Wang X."/>
            <person name="Zhu J."/>
            <person name="Ruan X."/>
            <person name="Zhao L."/>
            <person name="Wei J."/>
            <person name="Que T."/>
            <person name="Du C."/>
            <person name="Cheng J."/>
            <person name="Dai P."/>
            <person name="Han X."/>
            <person name="Huang E."/>
            <person name="Gao Y."/>
            <person name="Liu J."/>
            <person name="Shao H."/>
            <person name="Ye R."/>
            <person name="Li L."/>
            <person name="Wei W."/>
            <person name="Wang X."/>
            <person name="Wang C."/>
            <person name="Huo Q."/>
            <person name="Li W."/>
            <person name="Guo W."/>
            <person name="Chen H."/>
            <person name="Chen S."/>
            <person name="Zhou L."/>
            <person name="Zhou L."/>
            <person name="Ni X."/>
            <person name="Tian J."/>
            <person name="Zhou Y."/>
            <person name="Sheng Y."/>
            <person name="Liu T."/>
            <person name="Pan Y."/>
            <person name="Xia L."/>
            <person name="Li J."/>
            <person name="Zhao F."/>
            <person name="Cao W."/>
        </authorList>
    </citation>
    <scope>NUCLEOTIDE SEQUENCE</scope>
    <source>
        <strain evidence="2">Rsan-2018</strain>
        <tissue evidence="2">Larvae</tissue>
    </source>
</reference>
<reference evidence="2" key="1">
    <citation type="journal article" date="2020" name="Cell">
        <title>Large-Scale Comparative Analyses of Tick Genomes Elucidate Their Genetic Diversity and Vector Capacities.</title>
        <authorList>
            <consortium name="Tick Genome and Microbiome Consortium (TIGMIC)"/>
            <person name="Jia N."/>
            <person name="Wang J."/>
            <person name="Shi W."/>
            <person name="Du L."/>
            <person name="Sun Y."/>
            <person name="Zhan W."/>
            <person name="Jiang J.F."/>
            <person name="Wang Q."/>
            <person name="Zhang B."/>
            <person name="Ji P."/>
            <person name="Bell-Sakyi L."/>
            <person name="Cui X.M."/>
            <person name="Yuan T.T."/>
            <person name="Jiang B.G."/>
            <person name="Yang W.F."/>
            <person name="Lam T.T."/>
            <person name="Chang Q.C."/>
            <person name="Ding S.J."/>
            <person name="Wang X.J."/>
            <person name="Zhu J.G."/>
            <person name="Ruan X.D."/>
            <person name="Zhao L."/>
            <person name="Wei J.T."/>
            <person name="Ye R.Z."/>
            <person name="Que T.C."/>
            <person name="Du C.H."/>
            <person name="Zhou Y.H."/>
            <person name="Cheng J.X."/>
            <person name="Dai P.F."/>
            <person name="Guo W.B."/>
            <person name="Han X.H."/>
            <person name="Huang E.J."/>
            <person name="Li L.F."/>
            <person name="Wei W."/>
            <person name="Gao Y.C."/>
            <person name="Liu J.Z."/>
            <person name="Shao H.Z."/>
            <person name="Wang X."/>
            <person name="Wang C.C."/>
            <person name="Yang T.C."/>
            <person name="Huo Q.B."/>
            <person name="Li W."/>
            <person name="Chen H.Y."/>
            <person name="Chen S.E."/>
            <person name="Zhou L.G."/>
            <person name="Ni X.B."/>
            <person name="Tian J.H."/>
            <person name="Sheng Y."/>
            <person name="Liu T."/>
            <person name="Pan Y.S."/>
            <person name="Xia L.Y."/>
            <person name="Li J."/>
            <person name="Zhao F."/>
            <person name="Cao W.C."/>
        </authorList>
    </citation>
    <scope>NUCLEOTIDE SEQUENCE</scope>
    <source>
        <strain evidence="2">Rsan-2018</strain>
    </source>
</reference>
<dbReference type="AlphaFoldDB" id="A0A9D4Q079"/>
<keyword evidence="3" id="KW-1185">Reference proteome</keyword>
<dbReference type="VEuPathDB" id="VectorBase:RSAN_040125"/>
<gene>
    <name evidence="2" type="ORF">HPB52_009963</name>
</gene>
<evidence type="ECO:0000256" key="1">
    <source>
        <dbReference type="SAM" id="Phobius"/>
    </source>
</evidence>